<evidence type="ECO:0000313" key="3">
    <source>
        <dbReference type="Proteomes" id="UP001223144"/>
    </source>
</evidence>
<gene>
    <name evidence="2" type="ORF">QCN29_20385</name>
</gene>
<feature type="region of interest" description="Disordered" evidence="1">
    <location>
        <begin position="23"/>
        <end position="59"/>
    </location>
</feature>
<evidence type="ECO:0000256" key="1">
    <source>
        <dbReference type="SAM" id="MobiDB-lite"/>
    </source>
</evidence>
<sequence>MLVLGDRRTAAIAEAGVPARPLFPVTTERRTPKGTLIQTGAGPGRPEATASEYRQSRRG</sequence>
<keyword evidence="3" id="KW-1185">Reference proteome</keyword>
<protein>
    <submittedName>
        <fullName evidence="2">Uncharacterized protein</fullName>
    </submittedName>
</protein>
<organism evidence="2 3">
    <name type="scientific">Streptomyces chengmaiensis</name>
    <dbReference type="NCBI Taxonomy" id="3040919"/>
    <lineage>
        <taxon>Bacteria</taxon>
        <taxon>Bacillati</taxon>
        <taxon>Actinomycetota</taxon>
        <taxon>Actinomycetes</taxon>
        <taxon>Kitasatosporales</taxon>
        <taxon>Streptomycetaceae</taxon>
        <taxon>Streptomyces</taxon>
    </lineage>
</organism>
<reference evidence="2 3" key="1">
    <citation type="submission" date="2023-04" db="EMBL/GenBank/DDBJ databases">
        <title>Streptomyces chengmaiensis sp. nov. isolated from the stem of mangrove plant in Hainan.</title>
        <authorList>
            <person name="Huang X."/>
            <person name="Zhou S."/>
            <person name="Chu X."/>
            <person name="Xie Y."/>
            <person name="Lin Y."/>
        </authorList>
    </citation>
    <scope>NUCLEOTIDE SEQUENCE [LARGE SCALE GENOMIC DNA]</scope>
    <source>
        <strain evidence="2 3">HNM0663</strain>
    </source>
</reference>
<proteinExistence type="predicted"/>
<name>A0ABT6HQV5_9ACTN</name>
<comment type="caution">
    <text evidence="2">The sequence shown here is derived from an EMBL/GenBank/DDBJ whole genome shotgun (WGS) entry which is preliminary data.</text>
</comment>
<dbReference type="Proteomes" id="UP001223144">
    <property type="component" value="Unassembled WGS sequence"/>
</dbReference>
<accession>A0ABT6HQV5</accession>
<dbReference type="EMBL" id="JARWBG010000023">
    <property type="protein sequence ID" value="MDH2391106.1"/>
    <property type="molecule type" value="Genomic_DNA"/>
</dbReference>
<evidence type="ECO:0000313" key="2">
    <source>
        <dbReference type="EMBL" id="MDH2391106.1"/>
    </source>
</evidence>
<dbReference type="RefSeq" id="WP_279929827.1">
    <property type="nucleotide sequence ID" value="NZ_JARWBG010000023.1"/>
</dbReference>